<name>A0AAW4JG02_9ACTN</name>
<dbReference type="AlphaFoldDB" id="A0AAW4JG02"/>
<organism evidence="2 3">
    <name type="scientific">Micromonospora tulbaghiae</name>
    <dbReference type="NCBI Taxonomy" id="479978"/>
    <lineage>
        <taxon>Bacteria</taxon>
        <taxon>Bacillati</taxon>
        <taxon>Actinomycetota</taxon>
        <taxon>Actinomycetes</taxon>
        <taxon>Micromonosporales</taxon>
        <taxon>Micromonosporaceae</taxon>
        <taxon>Micromonospora</taxon>
    </lineage>
</organism>
<dbReference type="EMBL" id="JAGFVQ010000011">
    <property type="protein sequence ID" value="MBO4140200.1"/>
    <property type="molecule type" value="Genomic_DNA"/>
</dbReference>
<proteinExistence type="predicted"/>
<protein>
    <submittedName>
        <fullName evidence="2">Uncharacterized protein</fullName>
    </submittedName>
</protein>
<accession>A0AAW4JG02</accession>
<dbReference type="RefSeq" id="WP_208576852.1">
    <property type="nucleotide sequence ID" value="NZ_JAGFVQ010000011.1"/>
</dbReference>
<feature type="compositionally biased region" description="Low complexity" evidence="1">
    <location>
        <begin position="68"/>
        <end position="77"/>
    </location>
</feature>
<feature type="region of interest" description="Disordered" evidence="1">
    <location>
        <begin position="68"/>
        <end position="112"/>
    </location>
</feature>
<evidence type="ECO:0000313" key="2">
    <source>
        <dbReference type="EMBL" id="MBO4140200.1"/>
    </source>
</evidence>
<sequence length="112" mass="12188">MKAAGAAKSQYAQTSPDRGFRATASMVLDMHRDDNGFCLGCYVYFRQLKPFPCEYHSWAARVIATYPAPTPAAGRPPAQDRRSEGARPVPALRLVPPSTSSASDDTVVIRSE</sequence>
<reference evidence="2" key="1">
    <citation type="submission" date="2021-03" db="EMBL/GenBank/DDBJ databases">
        <title>X isolated from Micromonospora tulbaghiae.</title>
        <authorList>
            <person name="Stennett H.L."/>
        </authorList>
    </citation>
    <scope>NUCLEOTIDE SEQUENCE</scope>
    <source>
        <strain evidence="2">28M1-20</strain>
    </source>
</reference>
<evidence type="ECO:0000256" key="1">
    <source>
        <dbReference type="SAM" id="MobiDB-lite"/>
    </source>
</evidence>
<comment type="caution">
    <text evidence="2">The sequence shown here is derived from an EMBL/GenBank/DDBJ whole genome shotgun (WGS) entry which is preliminary data.</text>
</comment>
<evidence type="ECO:0000313" key="3">
    <source>
        <dbReference type="Proteomes" id="UP000669887"/>
    </source>
</evidence>
<gene>
    <name evidence="2" type="ORF">J5U46_08600</name>
</gene>
<dbReference type="Proteomes" id="UP000669887">
    <property type="component" value="Unassembled WGS sequence"/>
</dbReference>